<dbReference type="AlphaFoldDB" id="A0A521DQ12"/>
<keyword evidence="3" id="KW-1185">Reference proteome</keyword>
<evidence type="ECO:0000313" key="3">
    <source>
        <dbReference type="Proteomes" id="UP000320300"/>
    </source>
</evidence>
<feature type="region of interest" description="Disordered" evidence="1">
    <location>
        <begin position="1"/>
        <end position="57"/>
    </location>
</feature>
<protein>
    <submittedName>
        <fullName evidence="2">Uncharacterized protein</fullName>
    </submittedName>
</protein>
<dbReference type="EMBL" id="FXTN01000006">
    <property type="protein sequence ID" value="SMO73718.1"/>
    <property type="molecule type" value="Genomic_DNA"/>
</dbReference>
<proteinExistence type="predicted"/>
<evidence type="ECO:0000256" key="1">
    <source>
        <dbReference type="SAM" id="MobiDB-lite"/>
    </source>
</evidence>
<evidence type="ECO:0000313" key="2">
    <source>
        <dbReference type="EMBL" id="SMO73718.1"/>
    </source>
</evidence>
<organism evidence="2 3">
    <name type="scientific">Pedobacter westerhofensis</name>
    <dbReference type="NCBI Taxonomy" id="425512"/>
    <lineage>
        <taxon>Bacteria</taxon>
        <taxon>Pseudomonadati</taxon>
        <taxon>Bacteroidota</taxon>
        <taxon>Sphingobacteriia</taxon>
        <taxon>Sphingobacteriales</taxon>
        <taxon>Sphingobacteriaceae</taxon>
        <taxon>Pedobacter</taxon>
    </lineage>
</organism>
<dbReference type="Proteomes" id="UP000320300">
    <property type="component" value="Unassembled WGS sequence"/>
</dbReference>
<accession>A0A521DQ12</accession>
<sequence>MNTINRISKPKPRINSVSLESSKDVFPSTETSLPATAGKEGAAELAPSRQTKRSKYA</sequence>
<reference evidence="2 3" key="1">
    <citation type="submission" date="2017-05" db="EMBL/GenBank/DDBJ databases">
        <authorList>
            <person name="Varghese N."/>
            <person name="Submissions S."/>
        </authorList>
    </citation>
    <scope>NUCLEOTIDE SEQUENCE [LARGE SCALE GENOMIC DNA]</scope>
    <source>
        <strain evidence="2 3">DSM 19036</strain>
    </source>
</reference>
<gene>
    <name evidence="2" type="ORF">SAMN06265348_10681</name>
</gene>
<dbReference type="RefSeq" id="WP_185960468.1">
    <property type="nucleotide sequence ID" value="NZ_CBCSJO010000006.1"/>
</dbReference>
<name>A0A521DQ12_9SPHI</name>